<comment type="caution">
    <text evidence="1">The sequence shown here is derived from an EMBL/GenBank/DDBJ whole genome shotgun (WGS) entry which is preliminary data.</text>
</comment>
<dbReference type="Proteomes" id="UP000322454">
    <property type="component" value="Unassembled WGS sequence"/>
</dbReference>
<accession>A0A520XF94</accession>
<protein>
    <submittedName>
        <fullName evidence="1">Uncharacterized protein</fullName>
    </submittedName>
</protein>
<evidence type="ECO:0000313" key="2">
    <source>
        <dbReference type="Proteomes" id="UP000322454"/>
    </source>
</evidence>
<reference evidence="1 2" key="1">
    <citation type="submission" date="2019-01" db="EMBL/GenBank/DDBJ databases">
        <title>Insights into ecological role of a new deltaproteobacterial order Candidatus Sinidesulfobacterales (Sva0485) by metagenomics and metatranscriptomics.</title>
        <authorList>
            <person name="Tan S."/>
            <person name="Liu J."/>
            <person name="Fang Y."/>
            <person name="Hedlund B."/>
            <person name="Lian Z.-H."/>
            <person name="Huang L.-Y."/>
            <person name="Li J.-T."/>
            <person name="Huang L.-N."/>
            <person name="Li W.-J."/>
            <person name="Jiang H.-C."/>
            <person name="Dong H.-L."/>
            <person name="Shu W.-S."/>
        </authorList>
    </citation>
    <scope>NUCLEOTIDE SEQUENCE [LARGE SCALE GENOMIC DNA]</scope>
    <source>
        <strain evidence="1">AP4</strain>
    </source>
</reference>
<evidence type="ECO:0000313" key="1">
    <source>
        <dbReference type="EMBL" id="RZV39854.1"/>
    </source>
</evidence>
<proteinExistence type="predicted"/>
<dbReference type="AlphaFoldDB" id="A0A520XF94"/>
<sequence length="61" mass="6740">MSNSLVDLRCLKINYFKPTGKVFIYLVGTGGLEPPTPTVSKKNIKINEMGFLPSLIDLLTL</sequence>
<name>A0A520XF94_9DELT</name>
<organism evidence="1 2">
    <name type="scientific">Candidatus Acidulodesulfobacterium acidiphilum</name>
    <dbReference type="NCBI Taxonomy" id="2597224"/>
    <lineage>
        <taxon>Bacteria</taxon>
        <taxon>Deltaproteobacteria</taxon>
        <taxon>Candidatus Acidulodesulfobacterales</taxon>
        <taxon>Candidatus Acidulodesulfobacterium</taxon>
    </lineage>
</organism>
<dbReference type="EMBL" id="SHMQ01000005">
    <property type="protein sequence ID" value="RZV39854.1"/>
    <property type="molecule type" value="Genomic_DNA"/>
</dbReference>
<gene>
    <name evidence="1" type="ORF">EVJ48_02725</name>
</gene>